<dbReference type="SUPFAM" id="SSF53756">
    <property type="entry name" value="UDP-Glycosyltransferase/glycogen phosphorylase"/>
    <property type="match status" value="2"/>
</dbReference>
<evidence type="ECO:0000259" key="4">
    <source>
        <dbReference type="PROSITE" id="PS50222"/>
    </source>
</evidence>
<keyword evidence="3" id="KW-0732">Signal</keyword>
<dbReference type="InterPro" id="IPR018247">
    <property type="entry name" value="EF_Hand_1_Ca_BS"/>
</dbReference>
<comment type="similarity">
    <text evidence="1">Belongs to the UDP-glycosyltransferase family.</text>
</comment>
<dbReference type="FunFam" id="3.40.50.2000:FF:000108">
    <property type="entry name" value="UDP-glycosyltransferase 83A1"/>
    <property type="match status" value="1"/>
</dbReference>
<dbReference type="GO" id="GO:0080043">
    <property type="term" value="F:quercetin 3-O-glucosyltransferase activity"/>
    <property type="evidence" value="ECO:0007669"/>
    <property type="project" value="TreeGrafter"/>
</dbReference>
<dbReference type="InterPro" id="IPR002048">
    <property type="entry name" value="EF_hand_dom"/>
</dbReference>
<dbReference type="PROSITE" id="PS00018">
    <property type="entry name" value="EF_HAND_1"/>
    <property type="match status" value="1"/>
</dbReference>
<dbReference type="InterPro" id="IPR002213">
    <property type="entry name" value="UDP_glucos_trans"/>
</dbReference>
<evidence type="ECO:0000256" key="2">
    <source>
        <dbReference type="ARBA" id="ARBA00022679"/>
    </source>
</evidence>
<dbReference type="OrthoDB" id="5835829at2759"/>
<dbReference type="PANTHER" id="PTHR11926">
    <property type="entry name" value="GLUCOSYL/GLUCURONOSYL TRANSFERASES"/>
    <property type="match status" value="1"/>
</dbReference>
<dbReference type="GO" id="GO:0080044">
    <property type="term" value="F:quercetin 7-O-glucosyltransferase activity"/>
    <property type="evidence" value="ECO:0007669"/>
    <property type="project" value="TreeGrafter"/>
</dbReference>
<feature type="chain" id="PRO_5032928125" description="EF-hand domain-containing protein" evidence="3">
    <location>
        <begin position="22"/>
        <end position="589"/>
    </location>
</feature>
<organism evidence="5 6">
    <name type="scientific">Coptis chinensis</name>
    <dbReference type="NCBI Taxonomy" id="261450"/>
    <lineage>
        <taxon>Eukaryota</taxon>
        <taxon>Viridiplantae</taxon>
        <taxon>Streptophyta</taxon>
        <taxon>Embryophyta</taxon>
        <taxon>Tracheophyta</taxon>
        <taxon>Spermatophyta</taxon>
        <taxon>Magnoliopsida</taxon>
        <taxon>Ranunculales</taxon>
        <taxon>Ranunculaceae</taxon>
        <taxon>Coptidoideae</taxon>
        <taxon>Coptis</taxon>
    </lineage>
</organism>
<keyword evidence="6" id="KW-1185">Reference proteome</keyword>
<dbReference type="PANTHER" id="PTHR11926:SF1412">
    <property type="entry name" value="UDP-GLYCOSYLTRANSFERASE 83A1-LIKE"/>
    <property type="match status" value="1"/>
</dbReference>
<name>A0A835MAT5_9MAGN</name>
<dbReference type="Proteomes" id="UP000631114">
    <property type="component" value="Unassembled WGS sequence"/>
</dbReference>
<protein>
    <recommendedName>
        <fullName evidence="4">EF-hand domain-containing protein</fullName>
    </recommendedName>
</protein>
<accession>A0A835MAT5</accession>
<feature type="domain" description="EF-hand" evidence="4">
    <location>
        <begin position="122"/>
        <end position="145"/>
    </location>
</feature>
<comment type="caution">
    <text evidence="5">The sequence shown here is derived from an EMBL/GenBank/DDBJ whole genome shotgun (WGS) entry which is preliminary data.</text>
</comment>
<keyword evidence="2" id="KW-0808">Transferase</keyword>
<evidence type="ECO:0000313" key="6">
    <source>
        <dbReference type="Proteomes" id="UP000631114"/>
    </source>
</evidence>
<dbReference type="CDD" id="cd03784">
    <property type="entry name" value="GT1_Gtf-like"/>
    <property type="match status" value="2"/>
</dbReference>
<dbReference type="Gene3D" id="3.40.50.2000">
    <property type="entry name" value="Glycogen Phosphorylase B"/>
    <property type="match status" value="3"/>
</dbReference>
<dbReference type="FunFam" id="3.40.50.2000:FF:000061">
    <property type="entry name" value="UDP-glycosyltransferase 83A1"/>
    <property type="match status" value="1"/>
</dbReference>
<evidence type="ECO:0000256" key="1">
    <source>
        <dbReference type="ARBA" id="ARBA00009995"/>
    </source>
</evidence>
<evidence type="ECO:0000313" key="5">
    <source>
        <dbReference type="EMBL" id="KAF9625720.1"/>
    </source>
</evidence>
<dbReference type="PROSITE" id="PS50222">
    <property type="entry name" value="EF_HAND_2"/>
    <property type="match status" value="1"/>
</dbReference>
<dbReference type="GO" id="GO:0005509">
    <property type="term" value="F:calcium ion binding"/>
    <property type="evidence" value="ECO:0007669"/>
    <property type="project" value="InterPro"/>
</dbReference>
<dbReference type="InterPro" id="IPR058980">
    <property type="entry name" value="Glyco_transf_N"/>
</dbReference>
<evidence type="ECO:0000256" key="3">
    <source>
        <dbReference type="SAM" id="SignalP"/>
    </source>
</evidence>
<dbReference type="Pfam" id="PF26168">
    <property type="entry name" value="Glyco_transf_N"/>
    <property type="match status" value="1"/>
</dbReference>
<reference evidence="5 6" key="1">
    <citation type="submission" date="2020-10" db="EMBL/GenBank/DDBJ databases">
        <title>The Coptis chinensis genome and diversification of protoberbering-type alkaloids.</title>
        <authorList>
            <person name="Wang B."/>
            <person name="Shu S."/>
            <person name="Song C."/>
            <person name="Liu Y."/>
        </authorList>
    </citation>
    <scope>NUCLEOTIDE SEQUENCE [LARGE SCALE GENOMIC DNA]</scope>
    <source>
        <strain evidence="5">HL-2020</strain>
        <tissue evidence="5">Leaf</tissue>
    </source>
</reference>
<sequence>MWPLVALQSWIRLQFEELALGLELCGHAFLWVVRPDFTCEGTDVYPEGFEARVCSRGRMVGWAPQRQVLAHPSIACFLSHCGWNSIMEGLSVGVPFLCWPYFADQLLNKSYICDVWKNGLGFDSDENGLISREEIKAKVVGLLGNEEIKGNALNLKEIALKNISHFFLCKIMDRPHLLVVPFPAQGHVMPLMELSHNLVDHGFKITFVNTEFSHKRIMSALSNNSYSEDFIHLVSLPDGMEEGEDRNDLGKLFDTMANVMQGHLENLIKKINDSNKITCIVADKNMGWVLEVAQRMSIRKAAVWPASVVFAAVALHIPKLIEDGIIGEDGSLLKNQMIHLSPTTPAMNTSHLVWLCMGNQGLQETIFKAIVSNSRAVKLADYIICNSFSELEPSAFTLIPKFKPIGPLFASSRLAHFWPEDSNCLRWLDQQEAKSVIYVAFGSFTVLDNRQFEELALGLELCGQPFLWVVRPDFTCEGTDVYPEGFEARVCSRGRMVGWAPQRQVLAHPSIACFLSHCGWNSTMEGLSVGVPFLCWPYFADQLLNKSYICDVWKNGLGFDSMKMGSSRGRRLKQRWLGCLETRRSKEML</sequence>
<dbReference type="EMBL" id="JADFTS010000001">
    <property type="protein sequence ID" value="KAF9625720.1"/>
    <property type="molecule type" value="Genomic_DNA"/>
</dbReference>
<dbReference type="Pfam" id="PF00201">
    <property type="entry name" value="UDPGT"/>
    <property type="match status" value="2"/>
</dbReference>
<dbReference type="FunFam" id="3.40.50.2000:FF:000056">
    <property type="entry name" value="Glycosyltransferase"/>
    <property type="match status" value="1"/>
</dbReference>
<feature type="signal peptide" evidence="3">
    <location>
        <begin position="1"/>
        <end position="21"/>
    </location>
</feature>
<dbReference type="AlphaFoldDB" id="A0A835MAT5"/>
<proteinExistence type="inferred from homology"/>
<gene>
    <name evidence="5" type="ORF">IFM89_026528</name>
</gene>